<dbReference type="InterPro" id="IPR001387">
    <property type="entry name" value="Cro/C1-type_HTH"/>
</dbReference>
<keyword evidence="3" id="KW-1185">Reference proteome</keyword>
<dbReference type="PROSITE" id="PS50943">
    <property type="entry name" value="HTH_CROC1"/>
    <property type="match status" value="1"/>
</dbReference>
<protein>
    <recommendedName>
        <fullName evidence="1">HTH cro/C1-type domain-containing protein</fullName>
    </recommendedName>
</protein>
<dbReference type="KEGG" id="haz:A9404_04100"/>
<dbReference type="Proteomes" id="UP000078596">
    <property type="component" value="Chromosome"/>
</dbReference>
<accession>A0A191ZFN6</accession>
<organism evidence="2 3">
    <name type="scientific">Halothiobacillus diazotrophicus</name>
    <dbReference type="NCBI Taxonomy" id="1860122"/>
    <lineage>
        <taxon>Bacteria</taxon>
        <taxon>Pseudomonadati</taxon>
        <taxon>Pseudomonadota</taxon>
        <taxon>Gammaproteobacteria</taxon>
        <taxon>Chromatiales</taxon>
        <taxon>Halothiobacillaceae</taxon>
        <taxon>Halothiobacillus</taxon>
    </lineage>
</organism>
<dbReference type="STRING" id="1860122.A9404_04100"/>
<name>A0A191ZFN6_9GAMM</name>
<proteinExistence type="predicted"/>
<sequence length="101" mass="11739">MPTHFMTDEEILKAMGERITRHRLAQNITQEDLAVHAGVSRSSVRAIERGDAVNMAIIVKVLRSLRLLHHFFASIPEIEVDMHWFIKNQPPERKRARKEKS</sequence>
<feature type="domain" description="HTH cro/C1-type" evidence="1">
    <location>
        <begin position="19"/>
        <end position="72"/>
    </location>
</feature>
<dbReference type="InterPro" id="IPR010982">
    <property type="entry name" value="Lambda_DNA-bd_dom_sf"/>
</dbReference>
<reference evidence="2 3" key="1">
    <citation type="submission" date="2016-06" db="EMBL/GenBank/DDBJ databases">
        <title>Insight into the functional genes involving in sulfur oxidation in Pearl River water.</title>
        <authorList>
            <person name="Luo J."/>
            <person name="Tan X."/>
            <person name="Lin W."/>
        </authorList>
    </citation>
    <scope>NUCLEOTIDE SEQUENCE [LARGE SCALE GENOMIC DNA]</scope>
    <source>
        <strain evidence="2 3">LS2</strain>
    </source>
</reference>
<dbReference type="EMBL" id="CP016027">
    <property type="protein sequence ID" value="ANJ66670.1"/>
    <property type="molecule type" value="Genomic_DNA"/>
</dbReference>
<dbReference type="SMART" id="SM00530">
    <property type="entry name" value="HTH_XRE"/>
    <property type="match status" value="1"/>
</dbReference>
<evidence type="ECO:0000259" key="1">
    <source>
        <dbReference type="PROSITE" id="PS50943"/>
    </source>
</evidence>
<dbReference type="AlphaFoldDB" id="A0A191ZFN6"/>
<gene>
    <name evidence="2" type="ORF">A9404_04100</name>
</gene>
<dbReference type="SUPFAM" id="SSF47413">
    <property type="entry name" value="lambda repressor-like DNA-binding domains"/>
    <property type="match status" value="1"/>
</dbReference>
<evidence type="ECO:0000313" key="3">
    <source>
        <dbReference type="Proteomes" id="UP000078596"/>
    </source>
</evidence>
<dbReference type="GO" id="GO:0003677">
    <property type="term" value="F:DNA binding"/>
    <property type="evidence" value="ECO:0007669"/>
    <property type="project" value="InterPro"/>
</dbReference>
<evidence type="ECO:0000313" key="2">
    <source>
        <dbReference type="EMBL" id="ANJ66670.1"/>
    </source>
</evidence>
<dbReference type="Gene3D" id="1.10.260.40">
    <property type="entry name" value="lambda repressor-like DNA-binding domains"/>
    <property type="match status" value="1"/>
</dbReference>
<dbReference type="Pfam" id="PF01381">
    <property type="entry name" value="HTH_3"/>
    <property type="match status" value="1"/>
</dbReference>
<dbReference type="CDD" id="cd00093">
    <property type="entry name" value="HTH_XRE"/>
    <property type="match status" value="1"/>
</dbReference>